<evidence type="ECO:0008006" key="3">
    <source>
        <dbReference type="Google" id="ProtNLM"/>
    </source>
</evidence>
<dbReference type="Gene3D" id="3.90.1530.10">
    <property type="entry name" value="Conserved hypothetical protein from pyrococcus furiosus pfu- 392566-001, ParB domain"/>
    <property type="match status" value="1"/>
</dbReference>
<keyword evidence="2" id="KW-1185">Reference proteome</keyword>
<sequence>MSEVQNPAIVYISPAELVVHPKLIEIYGENEERPALEKSISEKGILESLKVSARTGVNVVLAGKCRLQIARQLGISTVKVEFVESGSPEEDLKLVLDFNLHREGGKTHYQKFHEGQYWESVLRPQAKERQRESARRLNESKYSNLNHSINESKSQLKKGKPVIQEVSENLNISVGSYHKGKKVFELISQLREMEKFKAVVALEIEFNRSIDAAYKFVCNQDICYQVIDLLEADEIGSIGDGIAWMLNGDVCDGLRLRNPFRRFQLDQVYQFKKRLRPELEIVGRVIGITNEFVVFGLRNLVNMSLEIVNLRPRQIDAELQDEPSASQRKRIFHLMQKFSDVFPVQVSLAELLKLPNLTDKEEVLLRMYESDVFEKTWEDYKTQMKAMEVSTNRKKDKICAA</sequence>
<organism evidence="1 2">
    <name type="scientific">Komarekiella delphini-convector SJRDD-AB1</name>
    <dbReference type="NCBI Taxonomy" id="2593771"/>
    <lineage>
        <taxon>Bacteria</taxon>
        <taxon>Bacillati</taxon>
        <taxon>Cyanobacteriota</taxon>
        <taxon>Cyanophyceae</taxon>
        <taxon>Nostocales</taxon>
        <taxon>Nostocaceae</taxon>
        <taxon>Komarekiella</taxon>
        <taxon>Komarekiella delphini-convector</taxon>
    </lineage>
</organism>
<dbReference type="AlphaFoldDB" id="A0AA40SUN3"/>
<dbReference type="RefSeq" id="WP_191756554.1">
    <property type="nucleotide sequence ID" value="NZ_VJXY01000004.1"/>
</dbReference>
<dbReference type="Proteomes" id="UP001165986">
    <property type="component" value="Unassembled WGS sequence"/>
</dbReference>
<gene>
    <name evidence="1" type="ORF">FNW02_05480</name>
</gene>
<dbReference type="SUPFAM" id="SSF110849">
    <property type="entry name" value="ParB/Sulfiredoxin"/>
    <property type="match status" value="1"/>
</dbReference>
<dbReference type="EMBL" id="VJXY01000004">
    <property type="protein sequence ID" value="MBD6615307.1"/>
    <property type="molecule type" value="Genomic_DNA"/>
</dbReference>
<dbReference type="InterPro" id="IPR036086">
    <property type="entry name" value="ParB/Sulfiredoxin_sf"/>
</dbReference>
<reference evidence="1" key="1">
    <citation type="submission" date="2019-07" db="EMBL/GenBank/DDBJ databases">
        <title>Toxilogical consequences of a new and cryptic species of cyanobacteria (Komarekiella delphini-convector) recovered from the epidermis of a bottlenose dolphin and 1500 ft. in the air.</title>
        <authorList>
            <person name="Brown A.O."/>
            <person name="Dvorak P."/>
            <person name="Villanueva C.D."/>
            <person name="Foss A.J."/>
            <person name="Garvey A.D."/>
            <person name="Gibson Q.A."/>
            <person name="Johansen J.R."/>
            <person name="Casamatta D.A."/>
        </authorList>
    </citation>
    <scope>NUCLEOTIDE SEQUENCE</scope>
    <source>
        <strain evidence="1">SJRDD-AB1</strain>
    </source>
</reference>
<comment type="caution">
    <text evidence="1">The sequence shown here is derived from an EMBL/GenBank/DDBJ whole genome shotgun (WGS) entry which is preliminary data.</text>
</comment>
<name>A0AA40SUN3_9NOST</name>
<protein>
    <recommendedName>
        <fullName evidence="3">ParB/Sulfiredoxin domain-containing protein</fullName>
    </recommendedName>
</protein>
<accession>A0AA40SUN3</accession>
<evidence type="ECO:0000313" key="1">
    <source>
        <dbReference type="EMBL" id="MBD6615307.1"/>
    </source>
</evidence>
<evidence type="ECO:0000313" key="2">
    <source>
        <dbReference type="Proteomes" id="UP001165986"/>
    </source>
</evidence>
<proteinExistence type="predicted"/>